<keyword evidence="4" id="KW-1185">Reference proteome</keyword>
<dbReference type="OrthoDB" id="1795295at2"/>
<dbReference type="AlphaFoldDB" id="A0A4Y9FR91"/>
<feature type="domain" description="Peptidoglycan binding-like" evidence="1">
    <location>
        <begin position="245"/>
        <end position="285"/>
    </location>
</feature>
<gene>
    <name evidence="3" type="ORF">E4U02_13790</name>
</gene>
<dbReference type="SUPFAM" id="SSF51445">
    <property type="entry name" value="(Trans)glycosidases"/>
    <property type="match status" value="1"/>
</dbReference>
<dbReference type="InterPro" id="IPR036366">
    <property type="entry name" value="PGBDSf"/>
</dbReference>
<comment type="caution">
    <text evidence="3">The sequence shown here is derived from an EMBL/GenBank/DDBJ whole genome shotgun (WGS) entry which is preliminary data.</text>
</comment>
<dbReference type="SUPFAM" id="SSF47090">
    <property type="entry name" value="PGBD-like"/>
    <property type="match status" value="2"/>
</dbReference>
<reference evidence="3 4" key="1">
    <citation type="submission" date="2019-03" db="EMBL/GenBank/DDBJ databases">
        <title>Diversity of the mouse oral microbiome.</title>
        <authorList>
            <person name="Joseph S."/>
            <person name="Aduse-Opoku J."/>
            <person name="Curtis M."/>
            <person name="Wade W."/>
            <person name="Hashim A."/>
        </authorList>
    </citation>
    <scope>NUCLEOTIDE SEQUENCE [LARGE SCALE GENOMIC DNA]</scope>
    <source>
        <strain evidence="3 4">P1012</strain>
    </source>
</reference>
<proteinExistence type="predicted"/>
<dbReference type="Pfam" id="PF08924">
    <property type="entry name" value="Rv2525c_GlyHyd-like"/>
    <property type="match status" value="1"/>
</dbReference>
<dbReference type="InterPro" id="IPR017853">
    <property type="entry name" value="GH"/>
</dbReference>
<evidence type="ECO:0000313" key="4">
    <source>
        <dbReference type="Proteomes" id="UP000298358"/>
    </source>
</evidence>
<dbReference type="InterPro" id="IPR036365">
    <property type="entry name" value="PGBD-like_sf"/>
</dbReference>
<dbReference type="Gene3D" id="1.10.101.10">
    <property type="entry name" value="PGBD-like superfamily/PGBD"/>
    <property type="match status" value="1"/>
</dbReference>
<accession>A0A4Y9FR91</accession>
<feature type="domain" description="Rv2525c-like glycoside hydrolase-like" evidence="2">
    <location>
        <begin position="313"/>
        <end position="493"/>
    </location>
</feature>
<dbReference type="InterPro" id="IPR002477">
    <property type="entry name" value="Peptidoglycan-bd-like"/>
</dbReference>
<dbReference type="Proteomes" id="UP000298358">
    <property type="component" value="Unassembled WGS sequence"/>
</dbReference>
<dbReference type="InterPro" id="IPR015020">
    <property type="entry name" value="Rv2525c-like_Glyco_Hydro-like"/>
</dbReference>
<dbReference type="CDD" id="cd06418">
    <property type="entry name" value="GH25_BacA-like"/>
    <property type="match status" value="1"/>
</dbReference>
<dbReference type="Pfam" id="PF01471">
    <property type="entry name" value="PG_binding_1"/>
    <property type="match status" value="1"/>
</dbReference>
<protein>
    <submittedName>
        <fullName evidence="3">DUF1906 domain-containing protein</fullName>
    </submittedName>
</protein>
<name>A0A4Y9FR91_9MICO</name>
<sequence length="748" mass="81432">MSDPWVSGVQHWYNETYSDTLGVELSVDGATGWATMYALTRALQYELGISPQVDNFGSGTLSALTTFGSLNTTNPPASAQPSNIVKLAQAALYCKGYNAGNGELPGTWTAATQAAVTQLTTDLGLTPSSALAPKVFKFLLTMDAATLLPGGDPSIRDAQRALNRRYIGRRDFYIVPADGYFLRDTHRALMFAVQYELGLADGVANGNFGPTTKSYLAAQGNLSVGSTDTTKFFVHLFRLGIIVNGYPVGFSGTFDAALSTAVSQFQQFVALPVTGAANFQTWAALLVSTGDPDRAGTGADCITTLTSEKLAVLRAAGYEYFGRYLTNTPDFSPDKCLKRGEAERIIAAGGRIFPIFQTGGSEYEHFTNRRGKEVAEEASNAAWAYGFPENTVIYFAVDFDALPYQVEGGIMEYFEGIHERIGRTGRTYRVGIYGPRDVCRTIVAAGLAELSFVSDMSTGYAGNLGQPLPGSWAFDQVQTLTVGGAIEIDKNIVSGRDQGVQALVPSLSTDADPLIPAQYVDAFKEDVWREVFEHEDSLAQQGIMTENFNNTMARIDTHDAYITDLAAQLDVPKALVMTPMIWEGSVINIVDDVQDGRVRAYYNALELGLTPPPGSEPDSSTGCCQIKASTALRSINWAVANGVLASRTYDPDRWQDMWEIWQLLNTDEEWNIRAAAVTMMREAARAGQGGGASIAELRIMTPSQVMAMCTGYNYSWSDVGMGDEAMRYGRNRMNLYYAIARWHEIFRG</sequence>
<dbReference type="Gene3D" id="3.20.20.80">
    <property type="entry name" value="Glycosidases"/>
    <property type="match status" value="1"/>
</dbReference>
<organism evidence="3 4">
    <name type="scientific">Microbacterium paludicola</name>
    <dbReference type="NCBI Taxonomy" id="300019"/>
    <lineage>
        <taxon>Bacteria</taxon>
        <taxon>Bacillati</taxon>
        <taxon>Actinomycetota</taxon>
        <taxon>Actinomycetes</taxon>
        <taxon>Micrococcales</taxon>
        <taxon>Microbacteriaceae</taxon>
        <taxon>Microbacterium</taxon>
    </lineage>
</organism>
<dbReference type="EMBL" id="SPQB01000049">
    <property type="protein sequence ID" value="TFU31023.1"/>
    <property type="molecule type" value="Genomic_DNA"/>
</dbReference>
<evidence type="ECO:0000313" key="3">
    <source>
        <dbReference type="EMBL" id="TFU31023.1"/>
    </source>
</evidence>
<dbReference type="RefSeq" id="WP_135115398.1">
    <property type="nucleotide sequence ID" value="NZ_JADGLL010000049.1"/>
</dbReference>
<evidence type="ECO:0000259" key="2">
    <source>
        <dbReference type="Pfam" id="PF08924"/>
    </source>
</evidence>
<evidence type="ECO:0000259" key="1">
    <source>
        <dbReference type="Pfam" id="PF01471"/>
    </source>
</evidence>